<reference evidence="8" key="1">
    <citation type="submission" date="2018-08" db="EMBL/GenBank/DDBJ databases">
        <authorList>
            <person name="Kim S.-J."/>
            <person name="Jung G.-Y."/>
        </authorList>
    </citation>
    <scope>NUCLEOTIDE SEQUENCE [LARGE SCALE GENOMIC DNA]</scope>
    <source>
        <strain evidence="8">GY_H</strain>
    </source>
</reference>
<proteinExistence type="inferred from homology"/>
<comment type="caution">
    <text evidence="7">The sequence shown here is derived from an EMBL/GenBank/DDBJ whole genome shotgun (WGS) entry which is preliminary data.</text>
</comment>
<keyword evidence="4" id="KW-0238">DNA-binding</keyword>
<dbReference type="GO" id="GO:0003677">
    <property type="term" value="F:DNA binding"/>
    <property type="evidence" value="ECO:0007669"/>
    <property type="project" value="UniProtKB-KW"/>
</dbReference>
<dbReference type="SUPFAM" id="SSF53850">
    <property type="entry name" value="Periplasmic binding protein-like II"/>
    <property type="match status" value="1"/>
</dbReference>
<dbReference type="InterPro" id="IPR036388">
    <property type="entry name" value="WH-like_DNA-bd_sf"/>
</dbReference>
<dbReference type="GO" id="GO:0003700">
    <property type="term" value="F:DNA-binding transcription factor activity"/>
    <property type="evidence" value="ECO:0007669"/>
    <property type="project" value="InterPro"/>
</dbReference>
<dbReference type="GO" id="GO:0005829">
    <property type="term" value="C:cytosol"/>
    <property type="evidence" value="ECO:0007669"/>
    <property type="project" value="TreeGrafter"/>
</dbReference>
<evidence type="ECO:0000256" key="1">
    <source>
        <dbReference type="ARBA" id="ARBA00003502"/>
    </source>
</evidence>
<accession>A0A371B814</accession>
<dbReference type="RefSeq" id="WP_115515599.1">
    <property type="nucleotide sequence ID" value="NZ_QRGO01000001.1"/>
</dbReference>
<dbReference type="OrthoDB" id="5297263at2"/>
<evidence type="ECO:0000256" key="5">
    <source>
        <dbReference type="ARBA" id="ARBA00023163"/>
    </source>
</evidence>
<gene>
    <name evidence="7" type="ORF">DXH78_02620</name>
</gene>
<dbReference type="PROSITE" id="PS50931">
    <property type="entry name" value="HTH_LYSR"/>
    <property type="match status" value="1"/>
</dbReference>
<dbReference type="Pfam" id="PF00126">
    <property type="entry name" value="HTH_1"/>
    <property type="match status" value="1"/>
</dbReference>
<dbReference type="InterPro" id="IPR005119">
    <property type="entry name" value="LysR_subst-bd"/>
</dbReference>
<evidence type="ECO:0000313" key="8">
    <source>
        <dbReference type="Proteomes" id="UP000263993"/>
    </source>
</evidence>
<dbReference type="Pfam" id="PF03466">
    <property type="entry name" value="LysR_substrate"/>
    <property type="match status" value="1"/>
</dbReference>
<evidence type="ECO:0000256" key="3">
    <source>
        <dbReference type="ARBA" id="ARBA00023015"/>
    </source>
</evidence>
<evidence type="ECO:0000256" key="2">
    <source>
        <dbReference type="ARBA" id="ARBA00009437"/>
    </source>
</evidence>
<keyword evidence="8" id="KW-1185">Reference proteome</keyword>
<sequence length="310" mass="34488">MKLNQLRDIVAVAERGSLRAAARHLELAQPALTRSVRDLERELGAPLFERRARGMVLTPMGAAFVRRANAVLSEVRRAREEFEQLHGGTRGEVVAGLSMVALIALLPKALSLFRTRYPNVQLHLIEGWYPTLENALKDGSMDFYVGPEPVQPPPSDLVQELLFENVRIVLGRKGHPLGDARSLSQLIEAEWATTSVTFKAEEEFSELFTRFDLPAPKLALRSQSALTLMASLAASDLLAMVPIQWIQSPWIGDQLARIPVRETLRAPSIVTIRRAGLPLTPAAEYLLDLMRRNVPGAVKQARKERATKVR</sequence>
<feature type="domain" description="HTH lysR-type" evidence="6">
    <location>
        <begin position="1"/>
        <end position="58"/>
    </location>
</feature>
<name>A0A371B814_9BRAD</name>
<keyword evidence="5" id="KW-0804">Transcription</keyword>
<dbReference type="Gene3D" id="3.40.190.290">
    <property type="match status" value="1"/>
</dbReference>
<evidence type="ECO:0000256" key="4">
    <source>
        <dbReference type="ARBA" id="ARBA00023125"/>
    </source>
</evidence>
<dbReference type="PANTHER" id="PTHR30419:SF30">
    <property type="entry name" value="LYSR FAMILY TRANSCRIPTIONAL REGULATOR"/>
    <property type="match status" value="1"/>
</dbReference>
<dbReference type="Proteomes" id="UP000263993">
    <property type="component" value="Unassembled WGS sequence"/>
</dbReference>
<protein>
    <submittedName>
        <fullName evidence="7">LysR family transcriptional regulator</fullName>
    </submittedName>
</protein>
<dbReference type="Gene3D" id="1.10.10.10">
    <property type="entry name" value="Winged helix-like DNA-binding domain superfamily/Winged helix DNA-binding domain"/>
    <property type="match status" value="1"/>
</dbReference>
<dbReference type="InterPro" id="IPR050950">
    <property type="entry name" value="HTH-type_LysR_regulators"/>
</dbReference>
<comment type="function">
    <text evidence="1">NodD regulates the expression of the nodABCFE genes which encode other nodulation proteins. NodD is also a negative regulator of its own expression. Binds flavonoids as inducers.</text>
</comment>
<dbReference type="PRINTS" id="PR00039">
    <property type="entry name" value="HTHLYSR"/>
</dbReference>
<evidence type="ECO:0000313" key="7">
    <source>
        <dbReference type="EMBL" id="RDV03573.1"/>
    </source>
</evidence>
<dbReference type="PANTHER" id="PTHR30419">
    <property type="entry name" value="HTH-TYPE TRANSCRIPTIONAL REGULATOR YBHD"/>
    <property type="match status" value="1"/>
</dbReference>
<dbReference type="InterPro" id="IPR000847">
    <property type="entry name" value="LysR_HTH_N"/>
</dbReference>
<dbReference type="AlphaFoldDB" id="A0A371B814"/>
<keyword evidence="3" id="KW-0805">Transcription regulation</keyword>
<evidence type="ECO:0000259" key="6">
    <source>
        <dbReference type="PROSITE" id="PS50931"/>
    </source>
</evidence>
<comment type="similarity">
    <text evidence="2">Belongs to the LysR transcriptional regulatory family.</text>
</comment>
<dbReference type="InterPro" id="IPR036390">
    <property type="entry name" value="WH_DNA-bd_sf"/>
</dbReference>
<dbReference type="EMBL" id="QRGO01000001">
    <property type="protein sequence ID" value="RDV03573.1"/>
    <property type="molecule type" value="Genomic_DNA"/>
</dbReference>
<dbReference type="FunFam" id="1.10.10.10:FF:000001">
    <property type="entry name" value="LysR family transcriptional regulator"/>
    <property type="match status" value="1"/>
</dbReference>
<dbReference type="SUPFAM" id="SSF46785">
    <property type="entry name" value="Winged helix' DNA-binding domain"/>
    <property type="match status" value="1"/>
</dbReference>
<organism evidence="7 8">
    <name type="scientific">Undibacter mobilis</name>
    <dbReference type="NCBI Taxonomy" id="2292256"/>
    <lineage>
        <taxon>Bacteria</taxon>
        <taxon>Pseudomonadati</taxon>
        <taxon>Pseudomonadota</taxon>
        <taxon>Alphaproteobacteria</taxon>
        <taxon>Hyphomicrobiales</taxon>
        <taxon>Nitrobacteraceae</taxon>
        <taxon>Undibacter</taxon>
    </lineage>
</organism>